<feature type="transmembrane region" description="Helical" evidence="6">
    <location>
        <begin position="137"/>
        <end position="156"/>
    </location>
</feature>
<name>A0A6J7FE85_9ZZZZ</name>
<dbReference type="EMBL" id="CAFBMJ010000004">
    <property type="protein sequence ID" value="CAB4891755.1"/>
    <property type="molecule type" value="Genomic_DNA"/>
</dbReference>
<dbReference type="Pfam" id="PF02653">
    <property type="entry name" value="BPD_transp_2"/>
    <property type="match status" value="1"/>
</dbReference>
<evidence type="ECO:0000256" key="6">
    <source>
        <dbReference type="SAM" id="Phobius"/>
    </source>
</evidence>
<keyword evidence="3 6" id="KW-0812">Transmembrane</keyword>
<feature type="transmembrane region" description="Helical" evidence="6">
    <location>
        <begin position="200"/>
        <end position="218"/>
    </location>
</feature>
<keyword evidence="5 6" id="KW-0472">Membrane</keyword>
<evidence type="ECO:0000256" key="3">
    <source>
        <dbReference type="ARBA" id="ARBA00022692"/>
    </source>
</evidence>
<dbReference type="EMBL" id="CAFBNR010000009">
    <property type="protein sequence ID" value="CAB4956735.1"/>
    <property type="molecule type" value="Genomic_DNA"/>
</dbReference>
<evidence type="ECO:0000256" key="1">
    <source>
        <dbReference type="ARBA" id="ARBA00004651"/>
    </source>
</evidence>
<dbReference type="AlphaFoldDB" id="A0A6J7FE85"/>
<keyword evidence="4 6" id="KW-1133">Transmembrane helix</keyword>
<dbReference type="InterPro" id="IPR001851">
    <property type="entry name" value="ABC_transp_permease"/>
</dbReference>
<dbReference type="PANTHER" id="PTHR47089:SF1">
    <property type="entry name" value="GUANOSINE ABC TRANSPORTER PERMEASE PROTEIN NUPP"/>
    <property type="match status" value="1"/>
</dbReference>
<reference evidence="7" key="1">
    <citation type="submission" date="2020-05" db="EMBL/GenBank/DDBJ databases">
        <authorList>
            <person name="Chiriac C."/>
            <person name="Salcher M."/>
            <person name="Ghai R."/>
            <person name="Kavagutti S V."/>
        </authorList>
    </citation>
    <scope>NUCLEOTIDE SEQUENCE</scope>
</reference>
<gene>
    <name evidence="7" type="ORF">UFOPK3573_00142</name>
    <name evidence="8" type="ORF">UFOPK3879_00314</name>
</gene>
<evidence type="ECO:0000256" key="5">
    <source>
        <dbReference type="ARBA" id="ARBA00023136"/>
    </source>
</evidence>
<comment type="subcellular location">
    <subcellularLocation>
        <location evidence="1">Cell membrane</location>
        <topology evidence="1">Multi-pass membrane protein</topology>
    </subcellularLocation>
</comment>
<evidence type="ECO:0000313" key="7">
    <source>
        <dbReference type="EMBL" id="CAB4891755.1"/>
    </source>
</evidence>
<accession>A0A6J7FE85</accession>
<keyword evidence="2" id="KW-1003">Cell membrane</keyword>
<feature type="transmembrane region" description="Helical" evidence="6">
    <location>
        <begin position="108"/>
        <end position="130"/>
    </location>
</feature>
<dbReference type="CDD" id="cd06580">
    <property type="entry name" value="TM_PBP1_transp_TpRbsC_like"/>
    <property type="match status" value="1"/>
</dbReference>
<evidence type="ECO:0000313" key="8">
    <source>
        <dbReference type="EMBL" id="CAB4956735.1"/>
    </source>
</evidence>
<feature type="transmembrane region" description="Helical" evidence="6">
    <location>
        <begin position="12"/>
        <end position="32"/>
    </location>
</feature>
<dbReference type="PANTHER" id="PTHR47089">
    <property type="entry name" value="ABC TRANSPORTER, PERMEASE PROTEIN"/>
    <property type="match status" value="1"/>
</dbReference>
<proteinExistence type="predicted"/>
<dbReference type="GO" id="GO:0022857">
    <property type="term" value="F:transmembrane transporter activity"/>
    <property type="evidence" value="ECO:0007669"/>
    <property type="project" value="InterPro"/>
</dbReference>
<feature type="transmembrane region" description="Helical" evidence="6">
    <location>
        <begin position="326"/>
        <end position="345"/>
    </location>
</feature>
<feature type="transmembrane region" description="Helical" evidence="6">
    <location>
        <begin position="52"/>
        <end position="73"/>
    </location>
</feature>
<protein>
    <submittedName>
        <fullName evidence="7">Unannotated protein</fullName>
    </submittedName>
</protein>
<sequence>MNLKNIMRSLSTPLIVIGVAALVASIALLLAGHNPLSAFSAMLDNLSSADNLVTVANYASRYYVMGVAVAFGFKMNLFNIGTNGQYQVAALFAGALGGWLRLPGPINLVLILIVAVGVGSLWAVIPGVLMVSRKVNIVVGTIMMNGIAAGLIGYLLRTNFRDVNDRLTAHTPTIPENSRIPQLNSVLKLIGIHLPDTTSLHGFFVIAVAAGIMFYVVVYRSRFGFDLLASGRNANAARVSGVHPKTMVIRTMALSGGLAGLAGMSVLLCQQFEYGDRFPLQLGFAGISVALLGRNSPIGIAFSATAMAAIEQGARGLVTANIPQEIGQIVQGTLLVVAVIMYELANRRNQTRMIKESALAMTVETSAS</sequence>
<dbReference type="GO" id="GO:0005886">
    <property type="term" value="C:plasma membrane"/>
    <property type="evidence" value="ECO:0007669"/>
    <property type="project" value="UniProtKB-SubCell"/>
</dbReference>
<feature type="transmembrane region" description="Helical" evidence="6">
    <location>
        <begin position="247"/>
        <end position="268"/>
    </location>
</feature>
<evidence type="ECO:0000256" key="2">
    <source>
        <dbReference type="ARBA" id="ARBA00022475"/>
    </source>
</evidence>
<feature type="transmembrane region" description="Helical" evidence="6">
    <location>
        <begin position="85"/>
        <end position="102"/>
    </location>
</feature>
<evidence type="ECO:0000256" key="4">
    <source>
        <dbReference type="ARBA" id="ARBA00022989"/>
    </source>
</evidence>
<organism evidence="7">
    <name type="scientific">freshwater metagenome</name>
    <dbReference type="NCBI Taxonomy" id="449393"/>
    <lineage>
        <taxon>unclassified sequences</taxon>
        <taxon>metagenomes</taxon>
        <taxon>ecological metagenomes</taxon>
    </lineage>
</organism>